<dbReference type="InterPro" id="IPR009075">
    <property type="entry name" value="AcylCo_DH/oxidase_C"/>
</dbReference>
<feature type="domain" description="Acyl-CoA dehydrogenase/oxidase C-terminal" evidence="7">
    <location>
        <begin position="128"/>
        <end position="224"/>
    </location>
</feature>
<dbReference type="GO" id="GO:0000062">
    <property type="term" value="F:fatty-acyl-CoA binding"/>
    <property type="evidence" value="ECO:0007669"/>
    <property type="project" value="TreeGrafter"/>
</dbReference>
<keyword evidence="4 6" id="KW-0274">FAD</keyword>
<dbReference type="PANTHER" id="PTHR43884">
    <property type="entry name" value="ACYL-COA DEHYDROGENASE"/>
    <property type="match status" value="1"/>
</dbReference>
<dbReference type="SUPFAM" id="SSF56645">
    <property type="entry name" value="Acyl-CoA dehydrogenase NM domain-like"/>
    <property type="match status" value="1"/>
</dbReference>
<dbReference type="Proteomes" id="UP000054495">
    <property type="component" value="Unassembled WGS sequence"/>
</dbReference>
<name>A0A0D6MAG6_9BILA</name>
<dbReference type="FunFam" id="2.40.110.10:FF:000006">
    <property type="entry name" value="very long-chain specific acyl-CoA dehydrogenase, mitochondrial"/>
    <property type="match status" value="1"/>
</dbReference>
<accession>A0A0D6MAG6</accession>
<comment type="catalytic activity">
    <reaction evidence="5">
        <text>tetracosanoyl-CoA + oxidized [electron-transfer flavoprotein] + H(+) = (2E)-tetracosenoyl-CoA + reduced [electron-transfer flavoprotein]</text>
        <dbReference type="Rhea" id="RHEA:47232"/>
        <dbReference type="Rhea" id="RHEA-COMP:10685"/>
        <dbReference type="Rhea" id="RHEA-COMP:10686"/>
        <dbReference type="ChEBI" id="CHEBI:15378"/>
        <dbReference type="ChEBI" id="CHEBI:57692"/>
        <dbReference type="ChEBI" id="CHEBI:58307"/>
        <dbReference type="ChEBI" id="CHEBI:65052"/>
        <dbReference type="ChEBI" id="CHEBI:74693"/>
    </reaction>
    <physiologicalReaction direction="left-to-right" evidence="5">
        <dbReference type="Rhea" id="RHEA:47233"/>
    </physiologicalReaction>
</comment>
<gene>
    <name evidence="9" type="ORF">ANCCEY_00342</name>
</gene>
<keyword evidence="6" id="KW-0560">Oxidoreductase</keyword>
<dbReference type="Pfam" id="PF00441">
    <property type="entry name" value="Acyl-CoA_dh_1"/>
    <property type="match status" value="1"/>
</dbReference>
<dbReference type="InterPro" id="IPR046373">
    <property type="entry name" value="Acyl-CoA_Oxase/DH_mid-dom_sf"/>
</dbReference>
<evidence type="ECO:0000313" key="10">
    <source>
        <dbReference type="Proteomes" id="UP000054495"/>
    </source>
</evidence>
<comment type="cofactor">
    <cofactor evidence="1 6">
        <name>FAD</name>
        <dbReference type="ChEBI" id="CHEBI:57692"/>
    </cofactor>
</comment>
<dbReference type="InterPro" id="IPR009100">
    <property type="entry name" value="AcylCoA_DH/oxidase_NM_dom_sf"/>
</dbReference>
<dbReference type="InterPro" id="IPR036250">
    <property type="entry name" value="AcylCo_DH-like_C"/>
</dbReference>
<dbReference type="AlphaFoldDB" id="A0A0D6MAG6"/>
<dbReference type="Gene3D" id="1.20.140.10">
    <property type="entry name" value="Butyryl-CoA Dehydrogenase, subunit A, domain 3"/>
    <property type="match status" value="1"/>
</dbReference>
<proteinExistence type="inferred from homology"/>
<evidence type="ECO:0000256" key="1">
    <source>
        <dbReference type="ARBA" id="ARBA00001974"/>
    </source>
</evidence>
<organism evidence="9 10">
    <name type="scientific">Ancylostoma ceylanicum</name>
    <dbReference type="NCBI Taxonomy" id="53326"/>
    <lineage>
        <taxon>Eukaryota</taxon>
        <taxon>Metazoa</taxon>
        <taxon>Ecdysozoa</taxon>
        <taxon>Nematoda</taxon>
        <taxon>Chromadorea</taxon>
        <taxon>Rhabditida</taxon>
        <taxon>Rhabditina</taxon>
        <taxon>Rhabditomorpha</taxon>
        <taxon>Strongyloidea</taxon>
        <taxon>Ancylostomatidae</taxon>
        <taxon>Ancylostomatinae</taxon>
        <taxon>Ancylostoma</taxon>
    </lineage>
</organism>
<evidence type="ECO:0000256" key="5">
    <source>
        <dbReference type="ARBA" id="ARBA00048086"/>
    </source>
</evidence>
<dbReference type="Gene3D" id="2.40.110.10">
    <property type="entry name" value="Butyryl-CoA Dehydrogenase, subunit A, domain 2"/>
    <property type="match status" value="1"/>
</dbReference>
<evidence type="ECO:0000256" key="6">
    <source>
        <dbReference type="RuleBase" id="RU362125"/>
    </source>
</evidence>
<evidence type="ECO:0000313" key="9">
    <source>
        <dbReference type="EMBL" id="EPB80628.1"/>
    </source>
</evidence>
<evidence type="ECO:0000259" key="8">
    <source>
        <dbReference type="Pfam" id="PF02770"/>
    </source>
</evidence>
<sequence>MNNSQMARLAEIVGAHDLGLGVVMGAHQSIRSRAVKTPDGKHYILDGSKIWISNGGFAEIFTVFAQTPIKMPDGSTKDKVSAFIVERSFGGVTSGPQEKKMGIKGSNTTAVHFENVKIPVENLLGVEGEGFKVAMNILNNGRFGIPAACTGAMKLCIQKTVDHITQRVQFGQTLQEFFNVQEKLTNMIARHYATESIVYLLSSNMDRGIQDYQLEAAIGKVAASVSNLWF</sequence>
<dbReference type="InterPro" id="IPR006091">
    <property type="entry name" value="Acyl-CoA_Oxase/DH_mid-dom"/>
</dbReference>
<evidence type="ECO:0000256" key="4">
    <source>
        <dbReference type="ARBA" id="ARBA00022827"/>
    </source>
</evidence>
<evidence type="ECO:0000259" key="7">
    <source>
        <dbReference type="Pfam" id="PF00441"/>
    </source>
</evidence>
<keyword evidence="10" id="KW-1185">Reference proteome</keyword>
<dbReference type="PANTHER" id="PTHR43884:SF11">
    <property type="entry name" value="VERY LONG-CHAIN SPECIFIC ACYL-COA DEHYDROGENASE, MITOCHONDRIAL"/>
    <property type="match status" value="1"/>
</dbReference>
<keyword evidence="3 6" id="KW-0285">Flavoprotein</keyword>
<reference evidence="9 10" key="1">
    <citation type="submission" date="2013-05" db="EMBL/GenBank/DDBJ databases">
        <title>Draft genome of the parasitic nematode Anyclostoma ceylanicum.</title>
        <authorList>
            <person name="Mitreva M."/>
        </authorList>
    </citation>
    <scope>NUCLEOTIDE SEQUENCE [LARGE SCALE GENOMIC DNA]</scope>
</reference>
<feature type="domain" description="Acyl-CoA oxidase/dehydrogenase middle" evidence="8">
    <location>
        <begin position="29"/>
        <end position="116"/>
    </location>
</feature>
<protein>
    <submittedName>
        <fullName evidence="9">Acyl-CoA dehydrogenase, middle domain protein</fullName>
    </submittedName>
</protein>
<evidence type="ECO:0000256" key="3">
    <source>
        <dbReference type="ARBA" id="ARBA00022630"/>
    </source>
</evidence>
<dbReference type="GO" id="GO:0017099">
    <property type="term" value="F:very-long-chain fatty acyl-CoA dehydrogenase activity"/>
    <property type="evidence" value="ECO:0007669"/>
    <property type="project" value="TreeGrafter"/>
</dbReference>
<dbReference type="Pfam" id="PF02770">
    <property type="entry name" value="Acyl-CoA_dh_M"/>
    <property type="match status" value="1"/>
</dbReference>
<dbReference type="SUPFAM" id="SSF47203">
    <property type="entry name" value="Acyl-CoA dehydrogenase C-terminal domain-like"/>
    <property type="match status" value="1"/>
</dbReference>
<dbReference type="EMBL" id="KE124778">
    <property type="protein sequence ID" value="EPB80628.1"/>
    <property type="molecule type" value="Genomic_DNA"/>
</dbReference>
<evidence type="ECO:0000256" key="2">
    <source>
        <dbReference type="ARBA" id="ARBA00009347"/>
    </source>
</evidence>
<comment type="similarity">
    <text evidence="2 6">Belongs to the acyl-CoA dehydrogenase family.</text>
</comment>